<dbReference type="VEuPathDB" id="FungiDB:SJAG_06595"/>
<keyword evidence="3" id="KW-1185">Reference proteome</keyword>
<dbReference type="EMBL" id="KE651166">
    <property type="protein sequence ID" value="EQC53069.1"/>
    <property type="molecule type" value="Genomic_DNA"/>
</dbReference>
<keyword evidence="1" id="KW-0472">Membrane</keyword>
<sequence length="115" mass="13034">MMTICIIATIHYSVSNICECGNKLFCCVLSGALSKSNAVFGIPLWLLLLSSDKLVFFFCFLFPVSVTEQRKNKDLSASGVRNVTVNGQLCSCHNRRYNRTVVKSELLFEHWFCRT</sequence>
<dbReference type="AlphaFoldDB" id="T0T6L6"/>
<dbReference type="JaponicusDB" id="SJAG_06595"/>
<accession>T0T6L6</accession>
<gene>
    <name evidence="2" type="ORF">SJAG_06595</name>
</gene>
<dbReference type="GeneID" id="22831150"/>
<reference evidence="2 3" key="1">
    <citation type="journal article" date="2011" name="Science">
        <title>Comparative functional genomics of the fission yeasts.</title>
        <authorList>
            <person name="Rhind N."/>
            <person name="Chen Z."/>
            <person name="Yassour M."/>
            <person name="Thompson D.A."/>
            <person name="Haas B.J."/>
            <person name="Habib N."/>
            <person name="Wapinski I."/>
            <person name="Roy S."/>
            <person name="Lin M.F."/>
            <person name="Heiman D.I."/>
            <person name="Young S.K."/>
            <person name="Furuya K."/>
            <person name="Guo Y."/>
            <person name="Pidoux A."/>
            <person name="Chen H.M."/>
            <person name="Robbertse B."/>
            <person name="Goldberg J.M."/>
            <person name="Aoki K."/>
            <person name="Bayne E.H."/>
            <person name="Berlin A.M."/>
            <person name="Desjardins C.A."/>
            <person name="Dobbs E."/>
            <person name="Dukaj L."/>
            <person name="Fan L."/>
            <person name="FitzGerald M.G."/>
            <person name="French C."/>
            <person name="Gujja S."/>
            <person name="Hansen K."/>
            <person name="Keifenheim D."/>
            <person name="Levin J.Z."/>
            <person name="Mosher R.A."/>
            <person name="Mueller C.A."/>
            <person name="Pfiffner J."/>
            <person name="Priest M."/>
            <person name="Russ C."/>
            <person name="Smialowska A."/>
            <person name="Swoboda P."/>
            <person name="Sykes S.M."/>
            <person name="Vaughn M."/>
            <person name="Vengrova S."/>
            <person name="Yoder R."/>
            <person name="Zeng Q."/>
            <person name="Allshire R."/>
            <person name="Baulcombe D."/>
            <person name="Birren B.W."/>
            <person name="Brown W."/>
            <person name="Ekwall K."/>
            <person name="Kellis M."/>
            <person name="Leatherwood J."/>
            <person name="Levin H."/>
            <person name="Margalit H."/>
            <person name="Martienssen R."/>
            <person name="Nieduszynski C.A."/>
            <person name="Spatafora J.W."/>
            <person name="Friedman N."/>
            <person name="Dalgaard J.Z."/>
            <person name="Baumann P."/>
            <person name="Niki H."/>
            <person name="Regev A."/>
            <person name="Nusbaum C."/>
        </authorList>
    </citation>
    <scope>NUCLEOTIDE SEQUENCE [LARGE SCALE GENOMIC DNA]</scope>
    <source>
        <strain evidence="3">yFS275 / FY16936</strain>
    </source>
</reference>
<dbReference type="HOGENOM" id="CLU_2110383_0_0_1"/>
<evidence type="ECO:0000313" key="2">
    <source>
        <dbReference type="EMBL" id="EQC53069.1"/>
    </source>
</evidence>
<organism evidence="2 3">
    <name type="scientific">Schizosaccharomyces japonicus (strain yFS275 / FY16936)</name>
    <name type="common">Fission yeast</name>
    <dbReference type="NCBI Taxonomy" id="402676"/>
    <lineage>
        <taxon>Eukaryota</taxon>
        <taxon>Fungi</taxon>
        <taxon>Dikarya</taxon>
        <taxon>Ascomycota</taxon>
        <taxon>Taphrinomycotina</taxon>
        <taxon>Schizosaccharomycetes</taxon>
        <taxon>Schizosaccharomycetales</taxon>
        <taxon>Schizosaccharomycetaceae</taxon>
        <taxon>Schizosaccharomyces</taxon>
    </lineage>
</organism>
<dbReference type="Proteomes" id="UP000001744">
    <property type="component" value="Unassembled WGS sequence"/>
</dbReference>
<keyword evidence="1" id="KW-0812">Transmembrane</keyword>
<evidence type="ECO:0000256" key="1">
    <source>
        <dbReference type="SAM" id="Phobius"/>
    </source>
</evidence>
<dbReference type="RefSeq" id="XP_011048995.1">
    <property type="nucleotide sequence ID" value="XM_011050693.1"/>
</dbReference>
<feature type="transmembrane region" description="Helical" evidence="1">
    <location>
        <begin position="42"/>
        <end position="64"/>
    </location>
</feature>
<keyword evidence="1" id="KW-1133">Transmembrane helix</keyword>
<name>T0T6L6_SCHJY</name>
<proteinExistence type="predicted"/>
<evidence type="ECO:0000313" key="3">
    <source>
        <dbReference type="Proteomes" id="UP000001744"/>
    </source>
</evidence>
<protein>
    <submittedName>
        <fullName evidence="2">Uncharacterized protein</fullName>
    </submittedName>
</protein>